<gene>
    <name evidence="7" type="ORF">D9R14_16500</name>
</gene>
<evidence type="ECO:0000256" key="1">
    <source>
        <dbReference type="ARBA" id="ARBA00005384"/>
    </source>
</evidence>
<feature type="domain" description="HTH gntR-type" evidence="6">
    <location>
        <begin position="4"/>
        <end position="72"/>
    </location>
</feature>
<evidence type="ECO:0000256" key="2">
    <source>
        <dbReference type="ARBA" id="ARBA00022898"/>
    </source>
</evidence>
<keyword evidence="2" id="KW-0663">Pyridoxal phosphate</keyword>
<dbReference type="InterPro" id="IPR036388">
    <property type="entry name" value="WH-like_DNA-bd_sf"/>
</dbReference>
<dbReference type="Gene3D" id="1.10.10.10">
    <property type="entry name" value="Winged helix-like DNA-binding domain superfamily/Winged helix DNA-binding domain"/>
    <property type="match status" value="1"/>
</dbReference>
<dbReference type="GO" id="GO:0003677">
    <property type="term" value="F:DNA binding"/>
    <property type="evidence" value="ECO:0007669"/>
    <property type="project" value="UniProtKB-KW"/>
</dbReference>
<dbReference type="CDD" id="cd00609">
    <property type="entry name" value="AAT_like"/>
    <property type="match status" value="1"/>
</dbReference>
<dbReference type="EMBL" id="RCTF01000014">
    <property type="protein sequence ID" value="RLP75883.1"/>
    <property type="molecule type" value="Genomic_DNA"/>
</dbReference>
<keyword evidence="5" id="KW-0804">Transcription</keyword>
<comment type="similarity">
    <text evidence="1">In the C-terminal section; belongs to the class-I pyridoxal-phosphate-dependent aminotransferase family.</text>
</comment>
<dbReference type="GO" id="GO:0030170">
    <property type="term" value="F:pyridoxal phosphate binding"/>
    <property type="evidence" value="ECO:0007669"/>
    <property type="project" value="InterPro"/>
</dbReference>
<dbReference type="InterPro" id="IPR051446">
    <property type="entry name" value="HTH_trans_reg/aminotransferase"/>
</dbReference>
<dbReference type="AlphaFoldDB" id="A0A3L7A6A1"/>
<dbReference type="GO" id="GO:0008483">
    <property type="term" value="F:transaminase activity"/>
    <property type="evidence" value="ECO:0007669"/>
    <property type="project" value="UniProtKB-KW"/>
</dbReference>
<dbReference type="PRINTS" id="PR00035">
    <property type="entry name" value="HTHGNTR"/>
</dbReference>
<dbReference type="Pfam" id="PF00392">
    <property type="entry name" value="GntR"/>
    <property type="match status" value="1"/>
</dbReference>
<comment type="caution">
    <text evidence="7">The sequence shown here is derived from an EMBL/GenBank/DDBJ whole genome shotgun (WGS) entry which is preliminary data.</text>
</comment>
<dbReference type="SUPFAM" id="SSF53383">
    <property type="entry name" value="PLP-dependent transferases"/>
    <property type="match status" value="1"/>
</dbReference>
<dbReference type="PANTHER" id="PTHR46577:SF1">
    <property type="entry name" value="HTH-TYPE TRANSCRIPTIONAL REGULATORY PROTEIN GABR"/>
    <property type="match status" value="1"/>
</dbReference>
<name>A0A3L7A6A1_9HYPH</name>
<dbReference type="InterPro" id="IPR036390">
    <property type="entry name" value="WH_DNA-bd_sf"/>
</dbReference>
<evidence type="ECO:0000259" key="6">
    <source>
        <dbReference type="PROSITE" id="PS50949"/>
    </source>
</evidence>
<dbReference type="InterPro" id="IPR015424">
    <property type="entry name" value="PyrdxlP-dep_Trfase"/>
</dbReference>
<accession>A0A3L7A6A1</accession>
<dbReference type="Pfam" id="PF00155">
    <property type="entry name" value="Aminotran_1_2"/>
    <property type="match status" value="1"/>
</dbReference>
<dbReference type="InterPro" id="IPR015421">
    <property type="entry name" value="PyrdxlP-dep_Trfase_major"/>
</dbReference>
<dbReference type="CDD" id="cd07377">
    <property type="entry name" value="WHTH_GntR"/>
    <property type="match status" value="1"/>
</dbReference>
<evidence type="ECO:0000256" key="3">
    <source>
        <dbReference type="ARBA" id="ARBA00023015"/>
    </source>
</evidence>
<dbReference type="Gene3D" id="3.40.640.10">
    <property type="entry name" value="Type I PLP-dependent aspartate aminotransferase-like (Major domain)"/>
    <property type="match status" value="1"/>
</dbReference>
<dbReference type="InterPro" id="IPR015422">
    <property type="entry name" value="PyrdxlP-dep_Trfase_small"/>
</dbReference>
<keyword evidence="8" id="KW-1185">Reference proteome</keyword>
<dbReference type="Gene3D" id="3.90.1150.10">
    <property type="entry name" value="Aspartate Aminotransferase, domain 1"/>
    <property type="match status" value="1"/>
</dbReference>
<dbReference type="GO" id="GO:0003700">
    <property type="term" value="F:DNA-binding transcription factor activity"/>
    <property type="evidence" value="ECO:0007669"/>
    <property type="project" value="InterPro"/>
</dbReference>
<dbReference type="PROSITE" id="PS50949">
    <property type="entry name" value="HTH_GNTR"/>
    <property type="match status" value="1"/>
</dbReference>
<keyword evidence="7" id="KW-0032">Aminotransferase</keyword>
<reference evidence="7 8" key="1">
    <citation type="submission" date="2018-10" db="EMBL/GenBank/DDBJ databases">
        <title>Xanthobacter tagetidis genome sequencing and assembly.</title>
        <authorList>
            <person name="Maclea K.S."/>
            <person name="Goen A.E."/>
            <person name="Fatima S.A."/>
        </authorList>
    </citation>
    <scope>NUCLEOTIDE SEQUENCE [LARGE SCALE GENOMIC DNA]</scope>
    <source>
        <strain evidence="7 8">ATCC 700314</strain>
    </source>
</reference>
<dbReference type="Proteomes" id="UP000269692">
    <property type="component" value="Unassembled WGS sequence"/>
</dbReference>
<organism evidence="7 8">
    <name type="scientific">Xanthobacter tagetidis</name>
    <dbReference type="NCBI Taxonomy" id="60216"/>
    <lineage>
        <taxon>Bacteria</taxon>
        <taxon>Pseudomonadati</taxon>
        <taxon>Pseudomonadota</taxon>
        <taxon>Alphaproteobacteria</taxon>
        <taxon>Hyphomicrobiales</taxon>
        <taxon>Xanthobacteraceae</taxon>
        <taxon>Xanthobacter</taxon>
    </lineage>
</organism>
<sequence>MITGRRATEIVESIQSAVEGGRLKRGQGLPTVRKLADDLGVNRNTVAAAYKLLSDAGIIEGRGRQGSRVAVETSAAQHLRMSPRDLAGGNPDPALLPDMASVLRAVGWRQRAYEDPPDDPELIRILGQRFERDGLPMGELWLASGTFDAIATIFRKMLAPGDAVGVEDPCFMTTLGQMRQAGYATLPMAVDDEGVTPEGLRSALKNGAKALILTPRAHNPFGGSWTQPRLEALREVMRAYPDVLLIEDDHYAVLSRFPPVSLVDADRPHWAIIRSVSKYIGPDLRLAVVNSSRELSRACLSLSAYTSRWVSSVLQTCVLSVLSAPGYDQMIARAASAYERRREGIVAALAAEGIKAHGRDGMNVWIPVDDEQAVARRLLEGGWTVRTGAIFRLASPPAIRVTASAIEKSLSEEFARMLAAIVRDEGVERGA</sequence>
<evidence type="ECO:0000313" key="7">
    <source>
        <dbReference type="EMBL" id="RLP75883.1"/>
    </source>
</evidence>
<dbReference type="SMART" id="SM00345">
    <property type="entry name" value="HTH_GNTR"/>
    <property type="match status" value="1"/>
</dbReference>
<evidence type="ECO:0000256" key="5">
    <source>
        <dbReference type="ARBA" id="ARBA00023163"/>
    </source>
</evidence>
<keyword evidence="4" id="KW-0238">DNA-binding</keyword>
<dbReference type="SUPFAM" id="SSF46785">
    <property type="entry name" value="Winged helix' DNA-binding domain"/>
    <property type="match status" value="1"/>
</dbReference>
<dbReference type="InterPro" id="IPR000524">
    <property type="entry name" value="Tscrpt_reg_HTH_GntR"/>
</dbReference>
<keyword evidence="7" id="KW-0808">Transferase</keyword>
<keyword evidence="3" id="KW-0805">Transcription regulation</keyword>
<dbReference type="RefSeq" id="WP_121624441.1">
    <property type="nucleotide sequence ID" value="NZ_JACIIW010000003.1"/>
</dbReference>
<protein>
    <submittedName>
        <fullName evidence="7">Aminotransferase class I/II-fold pyridoxal phosphate-dependent enzyme</fullName>
    </submittedName>
</protein>
<evidence type="ECO:0000313" key="8">
    <source>
        <dbReference type="Proteomes" id="UP000269692"/>
    </source>
</evidence>
<proteinExistence type="inferred from homology"/>
<dbReference type="OrthoDB" id="9808770at2"/>
<evidence type="ECO:0000256" key="4">
    <source>
        <dbReference type="ARBA" id="ARBA00023125"/>
    </source>
</evidence>
<dbReference type="InterPro" id="IPR004839">
    <property type="entry name" value="Aminotransferase_I/II_large"/>
</dbReference>
<dbReference type="PANTHER" id="PTHR46577">
    <property type="entry name" value="HTH-TYPE TRANSCRIPTIONAL REGULATORY PROTEIN GABR"/>
    <property type="match status" value="1"/>
</dbReference>